<dbReference type="RefSeq" id="WP_338501427.1">
    <property type="nucleotide sequence ID" value="NZ_CP145607.1"/>
</dbReference>
<evidence type="ECO:0000313" key="4">
    <source>
        <dbReference type="EMBL" id="WWM69409.1"/>
    </source>
</evidence>
<reference evidence="4 5" key="1">
    <citation type="submission" date="2024-02" db="EMBL/GenBank/DDBJ databases">
        <title>Full genome sequence of Sphingomonas kaistensis.</title>
        <authorList>
            <person name="Poletto B.L."/>
            <person name="Silva G."/>
            <person name="Galante D."/>
            <person name="Campos K.R."/>
            <person name="Santos M.B.N."/>
            <person name="Sacchi C.T."/>
        </authorList>
    </citation>
    <scope>NUCLEOTIDE SEQUENCE [LARGE SCALE GENOMIC DNA]</scope>
    <source>
        <strain evidence="4 5">MA4R</strain>
    </source>
</reference>
<dbReference type="PROSITE" id="PS50043">
    <property type="entry name" value="HTH_LUXR_2"/>
    <property type="match status" value="1"/>
</dbReference>
<keyword evidence="2" id="KW-0472">Membrane</keyword>
<evidence type="ECO:0000256" key="2">
    <source>
        <dbReference type="SAM" id="Phobius"/>
    </source>
</evidence>
<keyword evidence="2" id="KW-1133">Transmembrane helix</keyword>
<dbReference type="SMART" id="SM00421">
    <property type="entry name" value="HTH_LUXR"/>
    <property type="match status" value="1"/>
</dbReference>
<dbReference type="SUPFAM" id="SSF46894">
    <property type="entry name" value="C-terminal effector domain of the bipartite response regulators"/>
    <property type="match status" value="1"/>
</dbReference>
<name>A0ABZ2FZ45_9SPHN</name>
<feature type="transmembrane region" description="Helical" evidence="2">
    <location>
        <begin position="145"/>
        <end position="166"/>
    </location>
</feature>
<keyword evidence="2" id="KW-0812">Transmembrane</keyword>
<dbReference type="Pfam" id="PF00196">
    <property type="entry name" value="GerE"/>
    <property type="match status" value="1"/>
</dbReference>
<dbReference type="EMBL" id="CP145607">
    <property type="protein sequence ID" value="WWM69409.1"/>
    <property type="molecule type" value="Genomic_DNA"/>
</dbReference>
<dbReference type="InterPro" id="IPR000792">
    <property type="entry name" value="Tscrpt_reg_LuxR_C"/>
</dbReference>
<accession>A0ABZ2FZ45</accession>
<evidence type="ECO:0000256" key="1">
    <source>
        <dbReference type="SAM" id="MobiDB-lite"/>
    </source>
</evidence>
<evidence type="ECO:0000313" key="5">
    <source>
        <dbReference type="Proteomes" id="UP001382935"/>
    </source>
</evidence>
<dbReference type="Gene3D" id="1.10.10.10">
    <property type="entry name" value="Winged helix-like DNA-binding domain superfamily/Winged helix DNA-binding domain"/>
    <property type="match status" value="1"/>
</dbReference>
<sequence>MSRGQLEVLRLVNRHLSSKEIAAELGISSHTVDQRVRGAIRILGVTRRSEAARIVDMFDRAAGVETEAPETYQRLIHQPPDIDATPDPLQSEGAVSSQIRHADRTRGAGTVRLETEQSADRSQPPLFPWSTSQQVRNTWSAGTKLAVIAGIAILSSFSAGMLLAGLESLSRLLQP</sequence>
<gene>
    <name evidence="4" type="ORF">V6R86_01515</name>
</gene>
<protein>
    <submittedName>
        <fullName evidence="4">Helix-turn-helix transcriptional regulator</fullName>
    </submittedName>
</protein>
<evidence type="ECO:0000259" key="3">
    <source>
        <dbReference type="PROSITE" id="PS50043"/>
    </source>
</evidence>
<proteinExistence type="predicted"/>
<organism evidence="4 5">
    <name type="scientific">Sphingomonas kaistensis</name>
    <dbReference type="NCBI Taxonomy" id="298708"/>
    <lineage>
        <taxon>Bacteria</taxon>
        <taxon>Pseudomonadati</taxon>
        <taxon>Pseudomonadota</taxon>
        <taxon>Alphaproteobacteria</taxon>
        <taxon>Sphingomonadales</taxon>
        <taxon>Sphingomonadaceae</taxon>
        <taxon>Sphingomonas</taxon>
    </lineage>
</organism>
<feature type="region of interest" description="Disordered" evidence="1">
    <location>
        <begin position="79"/>
        <end position="107"/>
    </location>
</feature>
<dbReference type="Proteomes" id="UP001382935">
    <property type="component" value="Chromosome"/>
</dbReference>
<dbReference type="InterPro" id="IPR036388">
    <property type="entry name" value="WH-like_DNA-bd_sf"/>
</dbReference>
<feature type="domain" description="HTH luxR-type" evidence="3">
    <location>
        <begin position="1"/>
        <end position="59"/>
    </location>
</feature>
<dbReference type="InterPro" id="IPR016032">
    <property type="entry name" value="Sig_transdc_resp-reg_C-effctor"/>
</dbReference>
<keyword evidence="5" id="KW-1185">Reference proteome</keyword>